<evidence type="ECO:0000256" key="1">
    <source>
        <dbReference type="ARBA" id="ARBA00004651"/>
    </source>
</evidence>
<keyword evidence="4 6" id="KW-1133">Transmembrane helix</keyword>
<protein>
    <submittedName>
        <fullName evidence="8">Cytochrome B</fullName>
    </submittedName>
</protein>
<dbReference type="Gene3D" id="1.20.950.20">
    <property type="entry name" value="Transmembrane di-heme cytochromes, Chain C"/>
    <property type="match status" value="1"/>
</dbReference>
<dbReference type="GO" id="GO:0009055">
    <property type="term" value="F:electron transfer activity"/>
    <property type="evidence" value="ECO:0007669"/>
    <property type="project" value="InterPro"/>
</dbReference>
<accession>A0A848G6Q0</accession>
<feature type="transmembrane region" description="Helical" evidence="6">
    <location>
        <begin position="142"/>
        <end position="164"/>
    </location>
</feature>
<comment type="caution">
    <text evidence="8">The sequence shown here is derived from an EMBL/GenBank/DDBJ whole genome shotgun (WGS) entry which is preliminary data.</text>
</comment>
<keyword evidence="2" id="KW-1003">Cell membrane</keyword>
<evidence type="ECO:0000256" key="3">
    <source>
        <dbReference type="ARBA" id="ARBA00022692"/>
    </source>
</evidence>
<dbReference type="RefSeq" id="WP_169147472.1">
    <property type="nucleotide sequence ID" value="NZ_JABBGA010000020.1"/>
</dbReference>
<dbReference type="AlphaFoldDB" id="A0A848G6Q0"/>
<dbReference type="InterPro" id="IPR011577">
    <property type="entry name" value="Cyt_b561_bac/Ni-Hgenase"/>
</dbReference>
<dbReference type="Pfam" id="PF01292">
    <property type="entry name" value="Ni_hydr_CYTB"/>
    <property type="match status" value="1"/>
</dbReference>
<gene>
    <name evidence="8" type="ORF">HHL15_19445</name>
</gene>
<evidence type="ECO:0000256" key="4">
    <source>
        <dbReference type="ARBA" id="ARBA00022989"/>
    </source>
</evidence>
<evidence type="ECO:0000313" key="9">
    <source>
        <dbReference type="Proteomes" id="UP000580043"/>
    </source>
</evidence>
<dbReference type="SUPFAM" id="SSF81342">
    <property type="entry name" value="Transmembrane di-heme cytochromes"/>
    <property type="match status" value="1"/>
</dbReference>
<proteinExistence type="predicted"/>
<keyword evidence="5 6" id="KW-0472">Membrane</keyword>
<feature type="transmembrane region" description="Helical" evidence="6">
    <location>
        <begin position="196"/>
        <end position="214"/>
    </location>
</feature>
<feature type="transmembrane region" description="Helical" evidence="6">
    <location>
        <begin position="12"/>
        <end position="32"/>
    </location>
</feature>
<evidence type="ECO:0000256" key="5">
    <source>
        <dbReference type="ARBA" id="ARBA00023136"/>
    </source>
</evidence>
<dbReference type="PANTHER" id="PTHR30485:SF2">
    <property type="entry name" value="BLL0597 PROTEIN"/>
    <property type="match status" value="1"/>
</dbReference>
<dbReference type="Proteomes" id="UP000580043">
    <property type="component" value="Unassembled WGS sequence"/>
</dbReference>
<dbReference type="GO" id="GO:0005886">
    <property type="term" value="C:plasma membrane"/>
    <property type="evidence" value="ECO:0007669"/>
    <property type="project" value="UniProtKB-SubCell"/>
</dbReference>
<dbReference type="InterPro" id="IPR051542">
    <property type="entry name" value="Hydrogenase_cytochrome"/>
</dbReference>
<keyword evidence="3 6" id="KW-0812">Transmembrane</keyword>
<dbReference type="InterPro" id="IPR016174">
    <property type="entry name" value="Di-haem_cyt_TM"/>
</dbReference>
<dbReference type="EMBL" id="JABBGA010000020">
    <property type="protein sequence ID" value="NML27938.1"/>
    <property type="molecule type" value="Genomic_DNA"/>
</dbReference>
<comment type="subcellular location">
    <subcellularLocation>
        <location evidence="1">Cell membrane</location>
        <topology evidence="1">Multi-pass membrane protein</topology>
    </subcellularLocation>
</comment>
<organism evidence="8 9">
    <name type="scientific">Zoogloea dura</name>
    <dbReference type="NCBI Taxonomy" id="2728840"/>
    <lineage>
        <taxon>Bacteria</taxon>
        <taxon>Pseudomonadati</taxon>
        <taxon>Pseudomonadota</taxon>
        <taxon>Betaproteobacteria</taxon>
        <taxon>Rhodocyclales</taxon>
        <taxon>Zoogloeaceae</taxon>
        <taxon>Zoogloea</taxon>
    </lineage>
</organism>
<sequence length="235" mass="24941">MQRQRVWDLPIRLFHWLLVASIVFAYVSGQLGGNLIDWHARAGFLILGLVVFRIVWGLVGTPTARFTTFVRGPAAIAAYLRGEWRGIGHNPLGALSVLGLLALVGAQAATGLFTNDDIAFQGPFADWIGKDLSDRFHSWHAWLQNGLLALVAVHVAAIVFYARVKKENLVKPMITGWTEATPSSPAASGQRRGGGLVAFIVSVLIAGAATWAAAGGLLPPPPPAAAQPAAASPGW</sequence>
<evidence type="ECO:0000256" key="6">
    <source>
        <dbReference type="SAM" id="Phobius"/>
    </source>
</evidence>
<reference evidence="8 9" key="1">
    <citation type="submission" date="2020-04" db="EMBL/GenBank/DDBJ databases">
        <title>Zoogloea sp. G-4-1-14 isolated from soil.</title>
        <authorList>
            <person name="Dahal R.H."/>
        </authorList>
    </citation>
    <scope>NUCLEOTIDE SEQUENCE [LARGE SCALE GENOMIC DNA]</scope>
    <source>
        <strain evidence="8 9">G-4-1-14</strain>
    </source>
</reference>
<dbReference type="GO" id="GO:0020037">
    <property type="term" value="F:heme binding"/>
    <property type="evidence" value="ECO:0007669"/>
    <property type="project" value="TreeGrafter"/>
</dbReference>
<evidence type="ECO:0000259" key="7">
    <source>
        <dbReference type="Pfam" id="PF01292"/>
    </source>
</evidence>
<evidence type="ECO:0000313" key="8">
    <source>
        <dbReference type="EMBL" id="NML27938.1"/>
    </source>
</evidence>
<dbReference type="GO" id="GO:0022904">
    <property type="term" value="P:respiratory electron transport chain"/>
    <property type="evidence" value="ECO:0007669"/>
    <property type="project" value="InterPro"/>
</dbReference>
<feature type="transmembrane region" description="Helical" evidence="6">
    <location>
        <begin position="38"/>
        <end position="59"/>
    </location>
</feature>
<name>A0A848G6Q0_9RHOO</name>
<dbReference type="PANTHER" id="PTHR30485">
    <property type="entry name" value="NI/FE-HYDROGENASE 1 B-TYPE CYTOCHROME SUBUNIT"/>
    <property type="match status" value="1"/>
</dbReference>
<feature type="domain" description="Cytochrome b561 bacterial/Ni-hydrogenase" evidence="7">
    <location>
        <begin position="6"/>
        <end position="176"/>
    </location>
</feature>
<feature type="transmembrane region" description="Helical" evidence="6">
    <location>
        <begin position="92"/>
        <end position="113"/>
    </location>
</feature>
<evidence type="ECO:0000256" key="2">
    <source>
        <dbReference type="ARBA" id="ARBA00022475"/>
    </source>
</evidence>
<keyword evidence="9" id="KW-1185">Reference proteome</keyword>